<dbReference type="EMBL" id="CP053923">
    <property type="protein sequence ID" value="QNT68217.1"/>
    <property type="molecule type" value="Genomic_DNA"/>
</dbReference>
<dbReference type="InterPro" id="IPR026042">
    <property type="entry name" value="YjbJ"/>
</dbReference>
<gene>
    <name evidence="3" type="ORF">HQ394_01075</name>
</gene>
<dbReference type="KEGG" id="dvn:HQ394_01075"/>
<evidence type="ECO:0000256" key="1">
    <source>
        <dbReference type="ARBA" id="ARBA00009129"/>
    </source>
</evidence>
<comment type="similarity">
    <text evidence="1">Belongs to the UPF0337 (CsbD) family.</text>
</comment>
<name>A0A7H1MXN1_9PROT</name>
<keyword evidence="4" id="KW-1185">Reference proteome</keyword>
<evidence type="ECO:0000313" key="3">
    <source>
        <dbReference type="EMBL" id="QNT68217.1"/>
    </source>
</evidence>
<dbReference type="SUPFAM" id="SSF69047">
    <property type="entry name" value="Hypothetical protein YjbJ"/>
    <property type="match status" value="1"/>
</dbReference>
<dbReference type="PIRSF" id="PIRSF039008">
    <property type="entry name" value="YjbJ"/>
    <property type="match status" value="1"/>
</dbReference>
<protein>
    <submittedName>
        <fullName evidence="3">CsbD family protein</fullName>
    </submittedName>
</protein>
<dbReference type="InterPro" id="IPR036629">
    <property type="entry name" value="YjbJ_sf"/>
</dbReference>
<sequence>MNWDQVKGNWKQLQGQVKQKWGKLTDDDLEVAEGHRDEIVGKIQARYGIAREEAEKQVADWERGL</sequence>
<dbReference type="InterPro" id="IPR050423">
    <property type="entry name" value="UPF0337_stress_rsp"/>
</dbReference>
<dbReference type="RefSeq" id="WP_190261660.1">
    <property type="nucleotide sequence ID" value="NZ_CP053923.1"/>
</dbReference>
<evidence type="ECO:0000313" key="4">
    <source>
        <dbReference type="Proteomes" id="UP000516369"/>
    </source>
</evidence>
<dbReference type="Gene3D" id="1.10.1470.10">
    <property type="entry name" value="YjbJ"/>
    <property type="match status" value="1"/>
</dbReference>
<dbReference type="Pfam" id="PF05532">
    <property type="entry name" value="CsbD"/>
    <property type="match status" value="1"/>
</dbReference>
<dbReference type="AlphaFoldDB" id="A0A7H1MXN1"/>
<proteinExistence type="inferred from homology"/>
<evidence type="ECO:0000259" key="2">
    <source>
        <dbReference type="Pfam" id="PF05532"/>
    </source>
</evidence>
<dbReference type="Proteomes" id="UP000516369">
    <property type="component" value="Chromosome"/>
</dbReference>
<reference evidence="3 4" key="1">
    <citation type="submission" date="2020-05" db="EMBL/GenBank/DDBJ databases">
        <title>Complete closed genome sequence of Defluviicoccus vanus.</title>
        <authorList>
            <person name="Bessarab I."/>
            <person name="Arumugam K."/>
            <person name="Maszenan A.M."/>
            <person name="Seviour R.J."/>
            <person name="Williams R.B."/>
        </authorList>
    </citation>
    <scope>NUCLEOTIDE SEQUENCE [LARGE SCALE GENOMIC DNA]</scope>
    <source>
        <strain evidence="3 4">Ben 114</strain>
    </source>
</reference>
<feature type="domain" description="CsbD-like" evidence="2">
    <location>
        <begin position="4"/>
        <end position="56"/>
    </location>
</feature>
<organism evidence="3 4">
    <name type="scientific">Defluviicoccus vanus</name>
    <dbReference type="NCBI Taxonomy" id="111831"/>
    <lineage>
        <taxon>Bacteria</taxon>
        <taxon>Pseudomonadati</taxon>
        <taxon>Pseudomonadota</taxon>
        <taxon>Alphaproteobacteria</taxon>
        <taxon>Rhodospirillales</taxon>
        <taxon>Rhodospirillaceae</taxon>
        <taxon>Defluviicoccus</taxon>
    </lineage>
</organism>
<dbReference type="PANTHER" id="PTHR34977">
    <property type="entry name" value="UPF0337 PROTEIN YJBJ"/>
    <property type="match status" value="1"/>
</dbReference>
<dbReference type="PANTHER" id="PTHR34977:SF1">
    <property type="entry name" value="UPF0337 PROTEIN YJBJ"/>
    <property type="match status" value="1"/>
</dbReference>
<accession>A0A7H1MXN1</accession>
<dbReference type="InterPro" id="IPR008462">
    <property type="entry name" value="CsbD"/>
</dbReference>